<accession>A0A8R7TEY5</accession>
<dbReference type="EnsemblPlants" id="TuG1812G0200001871.01.T01">
    <property type="protein sequence ID" value="TuG1812G0200001871.01.T01"/>
    <property type="gene ID" value="TuG1812G0200001871.01"/>
</dbReference>
<dbReference type="AlphaFoldDB" id="A0A8R7TEY5"/>
<evidence type="ECO:0000313" key="1">
    <source>
        <dbReference type="EnsemblPlants" id="TuG1812G0200001871.01.T01"/>
    </source>
</evidence>
<dbReference type="Proteomes" id="UP000015106">
    <property type="component" value="Chromosome 2"/>
</dbReference>
<reference evidence="2" key="1">
    <citation type="journal article" date="2013" name="Nature">
        <title>Draft genome of the wheat A-genome progenitor Triticum urartu.</title>
        <authorList>
            <person name="Ling H.Q."/>
            <person name="Zhao S."/>
            <person name="Liu D."/>
            <person name="Wang J."/>
            <person name="Sun H."/>
            <person name="Zhang C."/>
            <person name="Fan H."/>
            <person name="Li D."/>
            <person name="Dong L."/>
            <person name="Tao Y."/>
            <person name="Gao C."/>
            <person name="Wu H."/>
            <person name="Li Y."/>
            <person name="Cui Y."/>
            <person name="Guo X."/>
            <person name="Zheng S."/>
            <person name="Wang B."/>
            <person name="Yu K."/>
            <person name="Liang Q."/>
            <person name="Yang W."/>
            <person name="Lou X."/>
            <person name="Chen J."/>
            <person name="Feng M."/>
            <person name="Jian J."/>
            <person name="Zhang X."/>
            <person name="Luo G."/>
            <person name="Jiang Y."/>
            <person name="Liu J."/>
            <person name="Wang Z."/>
            <person name="Sha Y."/>
            <person name="Zhang B."/>
            <person name="Wu H."/>
            <person name="Tang D."/>
            <person name="Shen Q."/>
            <person name="Xue P."/>
            <person name="Zou S."/>
            <person name="Wang X."/>
            <person name="Liu X."/>
            <person name="Wang F."/>
            <person name="Yang Y."/>
            <person name="An X."/>
            <person name="Dong Z."/>
            <person name="Zhang K."/>
            <person name="Zhang X."/>
            <person name="Luo M.C."/>
            <person name="Dvorak J."/>
            <person name="Tong Y."/>
            <person name="Wang J."/>
            <person name="Yang H."/>
            <person name="Li Z."/>
            <person name="Wang D."/>
            <person name="Zhang A."/>
            <person name="Wang J."/>
        </authorList>
    </citation>
    <scope>NUCLEOTIDE SEQUENCE</scope>
    <source>
        <strain evidence="2">cv. G1812</strain>
    </source>
</reference>
<reference evidence="1" key="2">
    <citation type="submission" date="2018-03" db="EMBL/GenBank/DDBJ databases">
        <title>The Triticum urartu genome reveals the dynamic nature of wheat genome evolution.</title>
        <authorList>
            <person name="Ling H."/>
            <person name="Ma B."/>
            <person name="Shi X."/>
            <person name="Liu H."/>
            <person name="Dong L."/>
            <person name="Sun H."/>
            <person name="Cao Y."/>
            <person name="Gao Q."/>
            <person name="Zheng S."/>
            <person name="Li Y."/>
            <person name="Yu Y."/>
            <person name="Du H."/>
            <person name="Qi M."/>
            <person name="Li Y."/>
            <person name="Yu H."/>
            <person name="Cui Y."/>
            <person name="Wang N."/>
            <person name="Chen C."/>
            <person name="Wu H."/>
            <person name="Zhao Y."/>
            <person name="Zhang J."/>
            <person name="Li Y."/>
            <person name="Zhou W."/>
            <person name="Zhang B."/>
            <person name="Hu W."/>
            <person name="Eijk M."/>
            <person name="Tang J."/>
            <person name="Witsenboer H."/>
            <person name="Zhao S."/>
            <person name="Li Z."/>
            <person name="Zhang A."/>
            <person name="Wang D."/>
            <person name="Liang C."/>
        </authorList>
    </citation>
    <scope>NUCLEOTIDE SEQUENCE [LARGE SCALE GENOMIC DNA]</scope>
    <source>
        <strain evidence="1">cv. G1812</strain>
    </source>
</reference>
<name>A0A8R7TEY5_TRIUA</name>
<organism evidence="1 2">
    <name type="scientific">Triticum urartu</name>
    <name type="common">Red wild einkorn</name>
    <name type="synonym">Crithodium urartu</name>
    <dbReference type="NCBI Taxonomy" id="4572"/>
    <lineage>
        <taxon>Eukaryota</taxon>
        <taxon>Viridiplantae</taxon>
        <taxon>Streptophyta</taxon>
        <taxon>Embryophyta</taxon>
        <taxon>Tracheophyta</taxon>
        <taxon>Spermatophyta</taxon>
        <taxon>Magnoliopsida</taxon>
        <taxon>Liliopsida</taxon>
        <taxon>Poales</taxon>
        <taxon>Poaceae</taxon>
        <taxon>BOP clade</taxon>
        <taxon>Pooideae</taxon>
        <taxon>Triticodae</taxon>
        <taxon>Triticeae</taxon>
        <taxon>Triticinae</taxon>
        <taxon>Triticum</taxon>
    </lineage>
</organism>
<keyword evidence="2" id="KW-1185">Reference proteome</keyword>
<sequence length="101" mass="11580">DDLRRTRIRQVLLPSHSGTLDSSSTSLKTNVIHYFPRRPMNDYFHYELVLLETHALKFAGADDIVQVMQPSSRRISMKIVFVMLFRFQLISSGAQLGRSGI</sequence>
<proteinExistence type="predicted"/>
<protein>
    <submittedName>
        <fullName evidence="1">Uncharacterized protein</fullName>
    </submittedName>
</protein>
<reference evidence="1" key="3">
    <citation type="submission" date="2022-06" db="UniProtKB">
        <authorList>
            <consortium name="EnsemblPlants"/>
        </authorList>
    </citation>
    <scope>IDENTIFICATION</scope>
</reference>
<dbReference type="Gramene" id="TuG1812G0200001871.01.T01">
    <property type="protein sequence ID" value="TuG1812G0200001871.01.T01"/>
    <property type="gene ID" value="TuG1812G0200001871.01"/>
</dbReference>
<evidence type="ECO:0000313" key="2">
    <source>
        <dbReference type="Proteomes" id="UP000015106"/>
    </source>
</evidence>